<accession>A0A3N4JW99</accession>
<dbReference type="Proteomes" id="UP000276215">
    <property type="component" value="Unassembled WGS sequence"/>
</dbReference>
<evidence type="ECO:0000313" key="4">
    <source>
        <dbReference type="EMBL" id="RPB02634.1"/>
    </source>
</evidence>
<organism evidence="4 5">
    <name type="scientific">Choiromyces venosus 120613-1</name>
    <dbReference type="NCBI Taxonomy" id="1336337"/>
    <lineage>
        <taxon>Eukaryota</taxon>
        <taxon>Fungi</taxon>
        <taxon>Dikarya</taxon>
        <taxon>Ascomycota</taxon>
        <taxon>Pezizomycotina</taxon>
        <taxon>Pezizomycetes</taxon>
        <taxon>Pezizales</taxon>
        <taxon>Tuberaceae</taxon>
        <taxon>Choiromyces</taxon>
    </lineage>
</organism>
<dbReference type="STRING" id="1336337.A0A3N4JW99"/>
<evidence type="ECO:0008006" key="6">
    <source>
        <dbReference type="Google" id="ProtNLM"/>
    </source>
</evidence>
<gene>
    <name evidence="4" type="ORF">L873DRAFT_422138</name>
</gene>
<sequence>MKAAFWTFCIVLLGIHYPAFALRVHGGGKGGKGRKDKHNNNKGSRKPCYKATTNVHGNTSDPPDEVYMAQWLYKFIGSYYNGSVEIEATLQENYVSCDKQNVTFKQKLDAVLMVGERLTDVYSPDPSPYMFSLVGWKEGTQPGGVPSESTDYLSPDVRLIYESIASSREPSAKYPAWTITSQKSGNGYSFHAALSERFDYMDNSYTLFSIDPCNGSLPANFKMSVYETSLYDPPGGRAPNRTSANSTFNGISATLDIGGVFKGEFTNWPTNLYSFDFLDDKYGTYKLKFSGNLDPLRSHALNTSGETPSWTKDLDLLPGGSKPPTIRNCRKIQESRAEFDKAPLVFAGLAGLAVLGMGIVLW</sequence>
<keyword evidence="2" id="KW-0472">Membrane</keyword>
<feature type="chain" id="PRO_5018147278" description="Concanavalin A-like lectin/glucanase" evidence="3">
    <location>
        <begin position="22"/>
        <end position="362"/>
    </location>
</feature>
<evidence type="ECO:0000256" key="1">
    <source>
        <dbReference type="SAM" id="MobiDB-lite"/>
    </source>
</evidence>
<evidence type="ECO:0000256" key="2">
    <source>
        <dbReference type="SAM" id="Phobius"/>
    </source>
</evidence>
<evidence type="ECO:0000256" key="3">
    <source>
        <dbReference type="SAM" id="SignalP"/>
    </source>
</evidence>
<keyword evidence="2" id="KW-0812">Transmembrane</keyword>
<feature type="transmembrane region" description="Helical" evidence="2">
    <location>
        <begin position="342"/>
        <end position="361"/>
    </location>
</feature>
<keyword evidence="2" id="KW-1133">Transmembrane helix</keyword>
<evidence type="ECO:0000313" key="5">
    <source>
        <dbReference type="Proteomes" id="UP000276215"/>
    </source>
</evidence>
<proteinExistence type="predicted"/>
<protein>
    <recommendedName>
        <fullName evidence="6">Concanavalin A-like lectin/glucanase</fullName>
    </recommendedName>
</protein>
<keyword evidence="5" id="KW-1185">Reference proteome</keyword>
<feature type="signal peptide" evidence="3">
    <location>
        <begin position="1"/>
        <end position="21"/>
    </location>
</feature>
<reference evidence="4 5" key="1">
    <citation type="journal article" date="2018" name="Nat. Ecol. Evol.">
        <title>Pezizomycetes genomes reveal the molecular basis of ectomycorrhizal truffle lifestyle.</title>
        <authorList>
            <person name="Murat C."/>
            <person name="Payen T."/>
            <person name="Noel B."/>
            <person name="Kuo A."/>
            <person name="Morin E."/>
            <person name="Chen J."/>
            <person name="Kohler A."/>
            <person name="Krizsan K."/>
            <person name="Balestrini R."/>
            <person name="Da Silva C."/>
            <person name="Montanini B."/>
            <person name="Hainaut M."/>
            <person name="Levati E."/>
            <person name="Barry K.W."/>
            <person name="Belfiori B."/>
            <person name="Cichocki N."/>
            <person name="Clum A."/>
            <person name="Dockter R.B."/>
            <person name="Fauchery L."/>
            <person name="Guy J."/>
            <person name="Iotti M."/>
            <person name="Le Tacon F."/>
            <person name="Lindquist E.A."/>
            <person name="Lipzen A."/>
            <person name="Malagnac F."/>
            <person name="Mello A."/>
            <person name="Molinier V."/>
            <person name="Miyauchi S."/>
            <person name="Poulain J."/>
            <person name="Riccioni C."/>
            <person name="Rubini A."/>
            <person name="Sitrit Y."/>
            <person name="Splivallo R."/>
            <person name="Traeger S."/>
            <person name="Wang M."/>
            <person name="Zifcakova L."/>
            <person name="Wipf D."/>
            <person name="Zambonelli A."/>
            <person name="Paolocci F."/>
            <person name="Nowrousian M."/>
            <person name="Ottonello S."/>
            <person name="Baldrian P."/>
            <person name="Spatafora J.W."/>
            <person name="Henrissat B."/>
            <person name="Nagy L.G."/>
            <person name="Aury J.M."/>
            <person name="Wincker P."/>
            <person name="Grigoriev I.V."/>
            <person name="Bonfante P."/>
            <person name="Martin F.M."/>
        </authorList>
    </citation>
    <scope>NUCLEOTIDE SEQUENCE [LARGE SCALE GENOMIC DNA]</scope>
    <source>
        <strain evidence="4 5">120613-1</strain>
    </source>
</reference>
<dbReference type="OrthoDB" id="5054768at2759"/>
<keyword evidence="3" id="KW-0732">Signal</keyword>
<dbReference type="EMBL" id="ML120367">
    <property type="protein sequence ID" value="RPB02634.1"/>
    <property type="molecule type" value="Genomic_DNA"/>
</dbReference>
<feature type="region of interest" description="Disordered" evidence="1">
    <location>
        <begin position="28"/>
        <end position="55"/>
    </location>
</feature>
<dbReference type="AlphaFoldDB" id="A0A3N4JW99"/>
<name>A0A3N4JW99_9PEZI</name>